<proteinExistence type="predicted"/>
<dbReference type="Pfam" id="PF13966">
    <property type="entry name" value="zf-RVT"/>
    <property type="match status" value="1"/>
</dbReference>
<dbReference type="PANTHER" id="PTHR47074">
    <property type="entry name" value="BNAC02G40300D PROTEIN"/>
    <property type="match status" value="1"/>
</dbReference>
<reference evidence="3 4" key="1">
    <citation type="submission" date="2018-06" db="EMBL/GenBank/DDBJ databases">
        <title>WGS assembly of Brassica rapa FPsc.</title>
        <authorList>
            <person name="Bowman J."/>
            <person name="Kohchi T."/>
            <person name="Yamato K."/>
            <person name="Jenkins J."/>
            <person name="Shu S."/>
            <person name="Ishizaki K."/>
            <person name="Yamaoka S."/>
            <person name="Nishihama R."/>
            <person name="Nakamura Y."/>
            <person name="Berger F."/>
            <person name="Adam C."/>
            <person name="Aki S."/>
            <person name="Althoff F."/>
            <person name="Araki T."/>
            <person name="Arteaga-Vazquez M."/>
            <person name="Balasubrmanian S."/>
            <person name="Bauer D."/>
            <person name="Boehm C."/>
            <person name="Briginshaw L."/>
            <person name="Caballero-Perez J."/>
            <person name="Catarino B."/>
            <person name="Chen F."/>
            <person name="Chiyoda S."/>
            <person name="Chovatia M."/>
            <person name="Davies K."/>
            <person name="Delmans M."/>
            <person name="Demura T."/>
            <person name="Dierschke T."/>
            <person name="Dolan L."/>
            <person name="Dorantes-Acosta A."/>
            <person name="Eklund D."/>
            <person name="Florent S."/>
            <person name="Flores-Sandoval E."/>
            <person name="Fujiyama A."/>
            <person name="Fukuzawa H."/>
            <person name="Galik B."/>
            <person name="Grimanelli D."/>
            <person name="Grimwood J."/>
            <person name="Grossniklaus U."/>
            <person name="Hamada T."/>
            <person name="Haseloff J."/>
            <person name="Hetherington A."/>
            <person name="Higo A."/>
            <person name="Hirakawa Y."/>
            <person name="Hundley H."/>
            <person name="Ikeda Y."/>
            <person name="Inoue K."/>
            <person name="Inoue S."/>
            <person name="Ishida S."/>
            <person name="Jia Q."/>
            <person name="Kakita M."/>
            <person name="Kanazawa T."/>
            <person name="Kawai Y."/>
            <person name="Kawashima T."/>
            <person name="Kennedy M."/>
            <person name="Kinose K."/>
            <person name="Kinoshita T."/>
            <person name="Kohara Y."/>
            <person name="Koide E."/>
            <person name="Komatsu K."/>
            <person name="Kopischke S."/>
            <person name="Kubo M."/>
            <person name="Kyozuka J."/>
            <person name="Lagercrantz U."/>
            <person name="Lin S."/>
            <person name="Lindquist E."/>
            <person name="Lipzen A."/>
            <person name="Lu C."/>
            <person name="Luna E."/>
            <person name="Martienssen R."/>
            <person name="Minamino N."/>
            <person name="Mizutani M."/>
            <person name="Mizutani M."/>
            <person name="Mochizuki N."/>
            <person name="Monte I."/>
            <person name="Mosher R."/>
            <person name="Nagasaki H."/>
            <person name="Nakagami H."/>
            <person name="Naramoto S."/>
            <person name="Nishitani K."/>
            <person name="Ohtani M."/>
            <person name="Okamoto T."/>
            <person name="Okumura M."/>
            <person name="Phillips J."/>
            <person name="Pollak B."/>
            <person name="Reinders A."/>
            <person name="Roevekamp M."/>
            <person name="Sano R."/>
            <person name="Sawa S."/>
            <person name="Schmid M."/>
            <person name="Shirakawa M."/>
            <person name="Solano R."/>
            <person name="Spunde A."/>
            <person name="Suetsugu N."/>
            <person name="Sugano S."/>
            <person name="Sugiyama A."/>
            <person name="Sun R."/>
            <person name="Suzuki Y."/>
            <person name="Takenaka M."/>
            <person name="Takezawa D."/>
            <person name="Tomogane H."/>
            <person name="Tsuzuki M."/>
            <person name="Ueda T."/>
            <person name="Umeda M."/>
            <person name="Ward J."/>
            <person name="Watanabe Y."/>
            <person name="Yazaki K."/>
            <person name="Yokoyama R."/>
            <person name="Yoshitake Y."/>
            <person name="Yotsui I."/>
            <person name="Zachgo S."/>
            <person name="Schmutz J."/>
        </authorList>
    </citation>
    <scope>NUCLEOTIDE SEQUENCE [LARGE SCALE GENOMIC DNA]</scope>
    <source>
        <strain evidence="4">cv. B-3</strain>
    </source>
</reference>
<evidence type="ECO:0008006" key="5">
    <source>
        <dbReference type="Google" id="ProtNLM"/>
    </source>
</evidence>
<dbReference type="InterPro" id="IPR026960">
    <property type="entry name" value="RVT-Znf"/>
</dbReference>
<dbReference type="GO" id="GO:0003676">
    <property type="term" value="F:nucleic acid binding"/>
    <property type="evidence" value="ECO:0007669"/>
    <property type="project" value="InterPro"/>
</dbReference>
<name>A0A397YJR5_BRACM</name>
<organism evidence="3 4">
    <name type="scientific">Brassica campestris</name>
    <name type="common">Field mustard</name>
    <dbReference type="NCBI Taxonomy" id="3711"/>
    <lineage>
        <taxon>Eukaryota</taxon>
        <taxon>Viridiplantae</taxon>
        <taxon>Streptophyta</taxon>
        <taxon>Embryophyta</taxon>
        <taxon>Tracheophyta</taxon>
        <taxon>Spermatophyta</taxon>
        <taxon>Magnoliopsida</taxon>
        <taxon>eudicotyledons</taxon>
        <taxon>Gunneridae</taxon>
        <taxon>Pentapetalae</taxon>
        <taxon>rosids</taxon>
        <taxon>malvids</taxon>
        <taxon>Brassicales</taxon>
        <taxon>Brassicaceae</taxon>
        <taxon>Brassiceae</taxon>
        <taxon>Brassica</taxon>
    </lineage>
</organism>
<gene>
    <name evidence="3" type="ORF">BRARA_H00928</name>
</gene>
<evidence type="ECO:0000313" key="4">
    <source>
        <dbReference type="Proteomes" id="UP000264353"/>
    </source>
</evidence>
<dbReference type="InterPro" id="IPR002156">
    <property type="entry name" value="RNaseH_domain"/>
</dbReference>
<dbReference type="AlphaFoldDB" id="A0A397YJR5"/>
<feature type="domain" description="RNase H type-1" evidence="1">
    <location>
        <begin position="185"/>
        <end position="301"/>
    </location>
</feature>
<dbReference type="Pfam" id="PF13456">
    <property type="entry name" value="RVT_3"/>
    <property type="match status" value="1"/>
</dbReference>
<protein>
    <recommendedName>
        <fullName evidence="5">Reverse transcriptase zinc-binding domain-containing protein</fullName>
    </recommendedName>
</protein>
<dbReference type="InterPro" id="IPR036397">
    <property type="entry name" value="RNaseH_sf"/>
</dbReference>
<feature type="non-terminal residue" evidence="3">
    <location>
        <position position="1"/>
    </location>
</feature>
<evidence type="ECO:0000313" key="3">
    <source>
        <dbReference type="EMBL" id="RID50183.1"/>
    </source>
</evidence>
<dbReference type="InterPro" id="IPR052929">
    <property type="entry name" value="RNase_H-like_EbsB-rel"/>
</dbReference>
<feature type="domain" description="Reverse transcriptase zinc-binding" evidence="2">
    <location>
        <begin position="3"/>
        <end position="69"/>
    </location>
</feature>
<dbReference type="Gene3D" id="3.30.420.10">
    <property type="entry name" value="Ribonuclease H-like superfamily/Ribonuclease H"/>
    <property type="match status" value="1"/>
</dbReference>
<accession>A0A397YJR5</accession>
<sequence length="337" mass="38746">KKLWSDLWKTKTSPKLRHFLWRALSGALAVKERLRSRGINLDTTCPLCGLHQETICHVLFTCDVAKETWDRAQIPLPSAGFSHNSVLLNLYHVLSVSKNQRIGQSERLRFPWILWHLWKARNSFCFEQKRFTAANIFKKAAEESSIWFKLFQKDQEEESSTRVLDIERAWQKPPMGFVKCNLGCSWSASSQHTGASWVIRDFRGQVMEHSRRSFTETSSNLEADLISLCWTAKDLHTLHWNRVIMEISSAHTLEALNNPQWFPGLSNTIEQTRQALNCFQNCYVEVVNADTNRVAEKIAASVTKDGRFQSYIARGGPSWLNDIILAEVSNSPSSYQR</sequence>
<evidence type="ECO:0000259" key="1">
    <source>
        <dbReference type="Pfam" id="PF13456"/>
    </source>
</evidence>
<dbReference type="Proteomes" id="UP000264353">
    <property type="component" value="Chromosome A8"/>
</dbReference>
<dbReference type="GO" id="GO:0004523">
    <property type="term" value="F:RNA-DNA hybrid ribonuclease activity"/>
    <property type="evidence" value="ECO:0007669"/>
    <property type="project" value="InterPro"/>
</dbReference>
<evidence type="ECO:0000259" key="2">
    <source>
        <dbReference type="Pfam" id="PF13966"/>
    </source>
</evidence>
<dbReference type="EMBL" id="CM010635">
    <property type="protein sequence ID" value="RID50183.1"/>
    <property type="molecule type" value="Genomic_DNA"/>
</dbReference>
<dbReference type="PANTHER" id="PTHR47074:SF53">
    <property type="entry name" value="REVERSE TRANSCRIPTASE-LIKE PROTEIN"/>
    <property type="match status" value="1"/>
</dbReference>